<evidence type="ECO:0000256" key="1">
    <source>
        <dbReference type="ARBA" id="ARBA00001968"/>
    </source>
</evidence>
<evidence type="ECO:0000256" key="4">
    <source>
        <dbReference type="ARBA" id="ARBA00022722"/>
    </source>
</evidence>
<comment type="similarity">
    <text evidence="3">Belongs to the HARBI1 family.</text>
</comment>
<evidence type="ECO:0000256" key="6">
    <source>
        <dbReference type="ARBA" id="ARBA00022801"/>
    </source>
</evidence>
<keyword evidence="7" id="KW-0539">Nucleus</keyword>
<reference evidence="10" key="1">
    <citation type="journal article" date="2015" name="Proc. Natl. Acad. Sci. U.S.A.">
        <title>Genome sequence of the Asian Tiger mosquito, Aedes albopictus, reveals insights into its biology, genetics, and evolution.</title>
        <authorList>
            <person name="Chen X.G."/>
            <person name="Jiang X."/>
            <person name="Gu J."/>
            <person name="Xu M."/>
            <person name="Wu Y."/>
            <person name="Deng Y."/>
            <person name="Zhang C."/>
            <person name="Bonizzoni M."/>
            <person name="Dermauw W."/>
            <person name="Vontas J."/>
            <person name="Armbruster P."/>
            <person name="Huang X."/>
            <person name="Yang Y."/>
            <person name="Zhang H."/>
            <person name="He W."/>
            <person name="Peng H."/>
            <person name="Liu Y."/>
            <person name="Wu K."/>
            <person name="Chen J."/>
            <person name="Lirakis M."/>
            <person name="Topalis P."/>
            <person name="Van Leeuwen T."/>
            <person name="Hall A.B."/>
            <person name="Jiang X."/>
            <person name="Thorpe C."/>
            <person name="Mueller R.L."/>
            <person name="Sun C."/>
            <person name="Waterhouse R.M."/>
            <person name="Yan G."/>
            <person name="Tu Z.J."/>
            <person name="Fang X."/>
            <person name="James A.A."/>
        </authorList>
    </citation>
    <scope>NUCLEOTIDE SEQUENCE [LARGE SCALE GENOMIC DNA]</scope>
    <source>
        <strain evidence="10">Foshan</strain>
    </source>
</reference>
<feature type="domain" description="DDE Tnp4" evidence="8">
    <location>
        <begin position="65"/>
        <end position="229"/>
    </location>
</feature>
<evidence type="ECO:0000256" key="2">
    <source>
        <dbReference type="ARBA" id="ARBA00004123"/>
    </source>
</evidence>
<name>A0ABM1YJM1_AEDAL</name>
<dbReference type="RefSeq" id="XP_029716525.2">
    <property type="nucleotide sequence ID" value="XM_029860665.2"/>
</dbReference>
<proteinExistence type="inferred from homology"/>
<sequence length="306" mass="34557">MDHFTLSRLFRVGRSTAQRITQEVTKIIWSELASEFLPVPDENTWKANASEFYRQWQFPNCCGALDGKHVVIQCPPQAGSLYYNYKKQHSIVLLAVCDANYNFVAVDIGAYGGNSDGSVFSTSEFGRRLRNENLNLPPPTCLPNSDQVSPHFIVGDAAFPLLPSLMRPYPGRNLPTIKDYFNQRLSRARRTIENAFGIMVARWRILKAPLIMTPQAAENITKAIVVLHNFSNKRARREYAPPGFPDYLDNNGQFVDGEWRRIADPLPSVAAADISRNHNAPRNAYQVRDNLAQYVTENPLPFAVSQ</sequence>
<dbReference type="Pfam" id="PF13359">
    <property type="entry name" value="DDE_Tnp_4"/>
    <property type="match status" value="1"/>
</dbReference>
<evidence type="ECO:0000259" key="8">
    <source>
        <dbReference type="Pfam" id="PF13359"/>
    </source>
</evidence>
<reference evidence="9" key="2">
    <citation type="submission" date="2025-05" db="UniProtKB">
        <authorList>
            <consortium name="EnsemblMetazoa"/>
        </authorList>
    </citation>
    <scope>IDENTIFICATION</scope>
    <source>
        <strain evidence="9">Foshan</strain>
    </source>
</reference>
<evidence type="ECO:0000313" key="10">
    <source>
        <dbReference type="Proteomes" id="UP000069940"/>
    </source>
</evidence>
<protein>
    <recommendedName>
        <fullName evidence="8">DDE Tnp4 domain-containing protein</fullName>
    </recommendedName>
</protein>
<evidence type="ECO:0000256" key="3">
    <source>
        <dbReference type="ARBA" id="ARBA00006958"/>
    </source>
</evidence>
<evidence type="ECO:0000256" key="5">
    <source>
        <dbReference type="ARBA" id="ARBA00022723"/>
    </source>
</evidence>
<dbReference type="PANTHER" id="PTHR22930">
    <property type="match status" value="1"/>
</dbReference>
<keyword evidence="4" id="KW-0540">Nuclease</keyword>
<comment type="cofactor">
    <cofactor evidence="1">
        <name>a divalent metal cation</name>
        <dbReference type="ChEBI" id="CHEBI:60240"/>
    </cofactor>
</comment>
<dbReference type="InterPro" id="IPR045249">
    <property type="entry name" value="HARBI1-like"/>
</dbReference>
<dbReference type="EnsemblMetazoa" id="AALFPA23_009752.R13495">
    <property type="protein sequence ID" value="AALFPA23_009752.P13495"/>
    <property type="gene ID" value="AALFPA23_009752"/>
</dbReference>
<evidence type="ECO:0000256" key="7">
    <source>
        <dbReference type="ARBA" id="ARBA00023242"/>
    </source>
</evidence>
<dbReference type="Proteomes" id="UP000069940">
    <property type="component" value="Unassembled WGS sequence"/>
</dbReference>
<keyword evidence="6" id="KW-0378">Hydrolase</keyword>
<evidence type="ECO:0000313" key="9">
    <source>
        <dbReference type="EnsemblMetazoa" id="AALFPA23_009752.P13495"/>
    </source>
</evidence>
<dbReference type="PANTHER" id="PTHR22930:SF269">
    <property type="entry name" value="NUCLEASE HARBI1-LIKE PROTEIN"/>
    <property type="match status" value="1"/>
</dbReference>
<keyword evidence="10" id="KW-1185">Reference proteome</keyword>
<keyword evidence="5" id="KW-0479">Metal-binding</keyword>
<accession>A0ABM1YJM1</accession>
<organism evidence="9 10">
    <name type="scientific">Aedes albopictus</name>
    <name type="common">Asian tiger mosquito</name>
    <name type="synonym">Stegomyia albopicta</name>
    <dbReference type="NCBI Taxonomy" id="7160"/>
    <lineage>
        <taxon>Eukaryota</taxon>
        <taxon>Metazoa</taxon>
        <taxon>Ecdysozoa</taxon>
        <taxon>Arthropoda</taxon>
        <taxon>Hexapoda</taxon>
        <taxon>Insecta</taxon>
        <taxon>Pterygota</taxon>
        <taxon>Neoptera</taxon>
        <taxon>Endopterygota</taxon>
        <taxon>Diptera</taxon>
        <taxon>Nematocera</taxon>
        <taxon>Culicoidea</taxon>
        <taxon>Culicidae</taxon>
        <taxon>Culicinae</taxon>
        <taxon>Aedini</taxon>
        <taxon>Aedes</taxon>
        <taxon>Stegomyia</taxon>
    </lineage>
</organism>
<comment type="subcellular location">
    <subcellularLocation>
        <location evidence="2">Nucleus</location>
    </subcellularLocation>
</comment>
<dbReference type="GeneID" id="115259833"/>
<dbReference type="InterPro" id="IPR027806">
    <property type="entry name" value="HARBI1_dom"/>
</dbReference>